<reference evidence="2" key="1">
    <citation type="submission" date="2025-08" db="UniProtKB">
        <authorList>
            <consortium name="RefSeq"/>
        </authorList>
    </citation>
    <scope>IDENTIFICATION</scope>
    <source>
        <strain evidence="2">USDA-PBARC FA_bdor</strain>
        <tissue evidence="2">Whole organism</tissue>
    </source>
</reference>
<evidence type="ECO:0000313" key="2">
    <source>
        <dbReference type="RefSeq" id="XP_011306737.1"/>
    </source>
</evidence>
<dbReference type="Proteomes" id="UP000694866">
    <property type="component" value="Unplaced"/>
</dbReference>
<name>A0A9R1TBW8_9HYME</name>
<dbReference type="RefSeq" id="XP_011306737.1">
    <property type="nucleotide sequence ID" value="XM_011308435.1"/>
</dbReference>
<gene>
    <name evidence="2" type="primary">LOC105268678</name>
</gene>
<proteinExistence type="predicted"/>
<dbReference type="KEGG" id="fas:105268678"/>
<organism evidence="1 2">
    <name type="scientific">Fopius arisanus</name>
    <dbReference type="NCBI Taxonomy" id="64838"/>
    <lineage>
        <taxon>Eukaryota</taxon>
        <taxon>Metazoa</taxon>
        <taxon>Ecdysozoa</taxon>
        <taxon>Arthropoda</taxon>
        <taxon>Hexapoda</taxon>
        <taxon>Insecta</taxon>
        <taxon>Pterygota</taxon>
        <taxon>Neoptera</taxon>
        <taxon>Endopterygota</taxon>
        <taxon>Hymenoptera</taxon>
        <taxon>Apocrita</taxon>
        <taxon>Ichneumonoidea</taxon>
        <taxon>Braconidae</taxon>
        <taxon>Opiinae</taxon>
        <taxon>Fopius</taxon>
    </lineage>
</organism>
<keyword evidence="1" id="KW-1185">Reference proteome</keyword>
<dbReference type="GeneID" id="105268678"/>
<dbReference type="OrthoDB" id="8193814at2759"/>
<sequence length="249" mass="29215">MKHCWLNPQESVEKCQTQLFEAQNLNVQQQIILENERRTSRQMVQEVQAAVEVIGRLEDEKIRGQTERARLEINWDTSQAERSFLMDQARTLKLENVALKRRTELLEGKLQEGHLREKKIEGKVEDLKHQVTALQAVIKNNIEKLKKEQTQLFEFFQNLGEMNSKVERISRSILMNTRKVKDESQELKEKLEMTEMLQVPLETPPNISNTSNELIEFSEKFRVNQEIDDRLTELCARISSTCLQTHQTP</sequence>
<accession>A0A9R1TBW8</accession>
<dbReference type="AlphaFoldDB" id="A0A9R1TBW8"/>
<evidence type="ECO:0000313" key="1">
    <source>
        <dbReference type="Proteomes" id="UP000694866"/>
    </source>
</evidence>
<protein>
    <submittedName>
        <fullName evidence="2">Uncharacterized protein</fullName>
    </submittedName>
</protein>